<feature type="compositionally biased region" description="Polar residues" evidence="1">
    <location>
        <begin position="124"/>
        <end position="140"/>
    </location>
</feature>
<feature type="compositionally biased region" description="Basic and acidic residues" evidence="1">
    <location>
        <begin position="340"/>
        <end position="350"/>
    </location>
</feature>
<organism evidence="2 3">
    <name type="scientific">Streblomastix strix</name>
    <dbReference type="NCBI Taxonomy" id="222440"/>
    <lineage>
        <taxon>Eukaryota</taxon>
        <taxon>Metamonada</taxon>
        <taxon>Preaxostyla</taxon>
        <taxon>Oxymonadida</taxon>
        <taxon>Streblomastigidae</taxon>
        <taxon>Streblomastix</taxon>
    </lineage>
</organism>
<accession>A0A5J4VF30</accession>
<gene>
    <name evidence="2" type="ORF">EZS28_023304</name>
</gene>
<evidence type="ECO:0000313" key="3">
    <source>
        <dbReference type="Proteomes" id="UP000324800"/>
    </source>
</evidence>
<reference evidence="2 3" key="1">
    <citation type="submission" date="2019-03" db="EMBL/GenBank/DDBJ databases">
        <title>Single cell metagenomics reveals metabolic interactions within the superorganism composed of flagellate Streblomastix strix and complex community of Bacteroidetes bacteria on its surface.</title>
        <authorList>
            <person name="Treitli S.C."/>
            <person name="Kolisko M."/>
            <person name="Husnik F."/>
            <person name="Keeling P."/>
            <person name="Hampl V."/>
        </authorList>
    </citation>
    <scope>NUCLEOTIDE SEQUENCE [LARGE SCALE GENOMIC DNA]</scope>
    <source>
        <strain evidence="2">ST1C</strain>
    </source>
</reference>
<feature type="region of interest" description="Disordered" evidence="1">
    <location>
        <begin position="124"/>
        <end position="154"/>
    </location>
</feature>
<feature type="region of interest" description="Disordered" evidence="1">
    <location>
        <begin position="340"/>
        <end position="368"/>
    </location>
</feature>
<evidence type="ECO:0000313" key="2">
    <source>
        <dbReference type="EMBL" id="KAA6381170.1"/>
    </source>
</evidence>
<protein>
    <submittedName>
        <fullName evidence="2">Uncharacterized protein</fullName>
    </submittedName>
</protein>
<comment type="caution">
    <text evidence="2">The sequence shown here is derived from an EMBL/GenBank/DDBJ whole genome shotgun (WGS) entry which is preliminary data.</text>
</comment>
<proteinExistence type="predicted"/>
<sequence>MEDTIEIKKLNKLFSILHITRITNVELYEWRIITNPNETTLSPLNIDDLLLHPQFRLENDQRINNRTSSDNVKAVKAVIYLMNERNFSNFENQDGLNLTDPDLLPNCLDQCKLLLSPNRLSDILSPSQETSSRRNQSLEGETNKLGSKKRTQQHQNGISLLNLSAQSSLPSFSFIQQVSSNRELNKTKESSTARSYIFDEDNKKQFDQNKKKYQFRFPPNEVQVEDDTLSLDDMHYKSGSKESEETMKRLYPYYETGRAFKKPKNFHPIQRFKKQSYVFADPNVTYGLNRTIEEIDLEQAQCYIPNPTFISESNFPIEMPPLPEEFHSQSIMKFIKEGKSNQNSYKDESKQQIQEEPDNPGTGQRREGIYIPIVLGKKEIRRQEKAKERELFKQKLIKRHEQMK</sequence>
<evidence type="ECO:0000256" key="1">
    <source>
        <dbReference type="SAM" id="MobiDB-lite"/>
    </source>
</evidence>
<dbReference type="AlphaFoldDB" id="A0A5J4VF30"/>
<dbReference type="EMBL" id="SNRW01007482">
    <property type="protein sequence ID" value="KAA6381170.1"/>
    <property type="molecule type" value="Genomic_DNA"/>
</dbReference>
<name>A0A5J4VF30_9EUKA</name>
<dbReference type="Proteomes" id="UP000324800">
    <property type="component" value="Unassembled WGS sequence"/>
</dbReference>